<dbReference type="InterPro" id="IPR036097">
    <property type="entry name" value="HisK_dim/P_sf"/>
</dbReference>
<dbReference type="InterPro" id="IPR004358">
    <property type="entry name" value="Sig_transdc_His_kin-like_C"/>
</dbReference>
<feature type="region of interest" description="Disordered" evidence="7">
    <location>
        <begin position="411"/>
        <end position="483"/>
    </location>
</feature>
<feature type="region of interest" description="Disordered" evidence="7">
    <location>
        <begin position="519"/>
        <end position="541"/>
    </location>
</feature>
<protein>
    <recommendedName>
        <fullName evidence="2">histidine kinase</fullName>
        <ecNumber evidence="2">2.7.13.3</ecNumber>
    </recommendedName>
</protein>
<dbReference type="Proteomes" id="UP001174936">
    <property type="component" value="Unassembled WGS sequence"/>
</dbReference>
<evidence type="ECO:0000256" key="3">
    <source>
        <dbReference type="ARBA" id="ARBA00022553"/>
    </source>
</evidence>
<evidence type="ECO:0000256" key="2">
    <source>
        <dbReference type="ARBA" id="ARBA00012438"/>
    </source>
</evidence>
<dbReference type="CDD" id="cd00082">
    <property type="entry name" value="HisKA"/>
    <property type="match status" value="1"/>
</dbReference>
<dbReference type="SUPFAM" id="SSF55874">
    <property type="entry name" value="ATPase domain of HSP90 chaperone/DNA topoisomerase II/histidine kinase"/>
    <property type="match status" value="1"/>
</dbReference>
<keyword evidence="5" id="KW-0418">Kinase</keyword>
<comment type="caution">
    <text evidence="10">The sequence shown here is derived from an EMBL/GenBank/DDBJ whole genome shotgun (WGS) entry which is preliminary data.</text>
</comment>
<feature type="compositionally biased region" description="Low complexity" evidence="7">
    <location>
        <begin position="418"/>
        <end position="444"/>
    </location>
</feature>
<feature type="region of interest" description="Disordered" evidence="7">
    <location>
        <begin position="243"/>
        <end position="293"/>
    </location>
</feature>
<feature type="region of interest" description="Disordered" evidence="7">
    <location>
        <begin position="328"/>
        <end position="374"/>
    </location>
</feature>
<dbReference type="PANTHER" id="PTHR43047:SF72">
    <property type="entry name" value="OSMOSENSING HISTIDINE PROTEIN KINASE SLN1"/>
    <property type="match status" value="1"/>
</dbReference>
<evidence type="ECO:0000256" key="4">
    <source>
        <dbReference type="ARBA" id="ARBA00022679"/>
    </source>
</evidence>
<dbReference type="PRINTS" id="PR00344">
    <property type="entry name" value="BCTRLSENSOR"/>
</dbReference>
<dbReference type="SMART" id="SM00448">
    <property type="entry name" value="REC"/>
    <property type="match status" value="1"/>
</dbReference>
<dbReference type="InterPro" id="IPR003594">
    <property type="entry name" value="HATPase_dom"/>
</dbReference>
<evidence type="ECO:0000259" key="9">
    <source>
        <dbReference type="PROSITE" id="PS50110"/>
    </source>
</evidence>
<evidence type="ECO:0000256" key="5">
    <source>
        <dbReference type="ARBA" id="ARBA00022777"/>
    </source>
</evidence>
<keyword evidence="11" id="KW-1185">Reference proteome</keyword>
<dbReference type="CDD" id="cd17546">
    <property type="entry name" value="REC_hyHK_CKI1_RcsC-like"/>
    <property type="match status" value="1"/>
</dbReference>
<dbReference type="InterPro" id="IPR001789">
    <property type="entry name" value="Sig_transdc_resp-reg_receiver"/>
</dbReference>
<comment type="catalytic activity">
    <reaction evidence="1">
        <text>ATP + protein L-histidine = ADP + protein N-phospho-L-histidine.</text>
        <dbReference type="EC" id="2.7.13.3"/>
    </reaction>
</comment>
<feature type="compositionally biased region" description="Basic and acidic residues" evidence="7">
    <location>
        <begin position="252"/>
        <end position="263"/>
    </location>
</feature>
<reference evidence="10" key="1">
    <citation type="submission" date="2023-06" db="EMBL/GenBank/DDBJ databases">
        <title>Genome-scale phylogeny and comparative genomics of the fungal order Sordariales.</title>
        <authorList>
            <consortium name="Lawrence Berkeley National Laboratory"/>
            <person name="Hensen N."/>
            <person name="Bonometti L."/>
            <person name="Westerberg I."/>
            <person name="Brannstrom I.O."/>
            <person name="Guillou S."/>
            <person name="Cros-Aarteil S."/>
            <person name="Calhoun S."/>
            <person name="Haridas S."/>
            <person name="Kuo A."/>
            <person name="Mondo S."/>
            <person name="Pangilinan J."/>
            <person name="Riley R."/>
            <person name="Labutti K."/>
            <person name="Andreopoulos B."/>
            <person name="Lipzen A."/>
            <person name="Chen C."/>
            <person name="Yanf M."/>
            <person name="Daum C."/>
            <person name="Ng V."/>
            <person name="Clum A."/>
            <person name="Steindorff A."/>
            <person name="Ohm R."/>
            <person name="Martin F."/>
            <person name="Silar P."/>
            <person name="Natvig D."/>
            <person name="Lalanne C."/>
            <person name="Gautier V."/>
            <person name="Ament-Velasquez S.L."/>
            <person name="Kruys A."/>
            <person name="Hutchinson M.I."/>
            <person name="Powell A.J."/>
            <person name="Barry K."/>
            <person name="Miller A.N."/>
            <person name="Grigoriev I.V."/>
            <person name="Debuchy R."/>
            <person name="Gladieux P."/>
            <person name="Thoren M.H."/>
            <person name="Johannesson H."/>
        </authorList>
    </citation>
    <scope>NUCLEOTIDE SEQUENCE</scope>
    <source>
        <strain evidence="10">SMH2532-1</strain>
    </source>
</reference>
<dbReference type="EMBL" id="JAULSV010000003">
    <property type="protein sequence ID" value="KAK0649768.1"/>
    <property type="molecule type" value="Genomic_DNA"/>
</dbReference>
<dbReference type="Gene3D" id="3.40.50.2300">
    <property type="match status" value="1"/>
</dbReference>
<dbReference type="GO" id="GO:0000155">
    <property type="term" value="F:phosphorelay sensor kinase activity"/>
    <property type="evidence" value="ECO:0007669"/>
    <property type="project" value="InterPro"/>
</dbReference>
<evidence type="ECO:0000256" key="6">
    <source>
        <dbReference type="PROSITE-ProRule" id="PRU00169"/>
    </source>
</evidence>
<dbReference type="Pfam" id="PF00072">
    <property type="entry name" value="Response_reg"/>
    <property type="match status" value="1"/>
</dbReference>
<evidence type="ECO:0000313" key="10">
    <source>
        <dbReference type="EMBL" id="KAK0649768.1"/>
    </source>
</evidence>
<organism evidence="10 11">
    <name type="scientific">Cercophora newfieldiana</name>
    <dbReference type="NCBI Taxonomy" id="92897"/>
    <lineage>
        <taxon>Eukaryota</taxon>
        <taxon>Fungi</taxon>
        <taxon>Dikarya</taxon>
        <taxon>Ascomycota</taxon>
        <taxon>Pezizomycotina</taxon>
        <taxon>Sordariomycetes</taxon>
        <taxon>Sordariomycetidae</taxon>
        <taxon>Sordariales</taxon>
        <taxon>Lasiosphaeriaceae</taxon>
        <taxon>Cercophora</taxon>
    </lineage>
</organism>
<dbReference type="InterPro" id="IPR005467">
    <property type="entry name" value="His_kinase_dom"/>
</dbReference>
<gene>
    <name evidence="10" type="ORF">B0T16DRAFT_410688</name>
</gene>
<dbReference type="SMART" id="SM00387">
    <property type="entry name" value="HATPase_c"/>
    <property type="match status" value="1"/>
</dbReference>
<dbReference type="Gene3D" id="3.30.565.10">
    <property type="entry name" value="Histidine kinase-like ATPase, C-terminal domain"/>
    <property type="match status" value="1"/>
</dbReference>
<dbReference type="Gene3D" id="1.10.287.130">
    <property type="match status" value="1"/>
</dbReference>
<dbReference type="InterPro" id="IPR029016">
    <property type="entry name" value="GAF-like_dom_sf"/>
</dbReference>
<dbReference type="SMART" id="SM00388">
    <property type="entry name" value="HisKA"/>
    <property type="match status" value="1"/>
</dbReference>
<feature type="compositionally biased region" description="Low complexity" evidence="7">
    <location>
        <begin position="265"/>
        <end position="276"/>
    </location>
</feature>
<evidence type="ECO:0000256" key="7">
    <source>
        <dbReference type="SAM" id="MobiDB-lite"/>
    </source>
</evidence>
<dbReference type="EC" id="2.7.13.3" evidence="2"/>
<dbReference type="InterPro" id="IPR011006">
    <property type="entry name" value="CheY-like_superfamily"/>
</dbReference>
<dbReference type="FunFam" id="1.10.287.130:FF:000023">
    <property type="entry name" value="Sensor histidine kinase/response regulator, putative"/>
    <property type="match status" value="1"/>
</dbReference>
<dbReference type="Pfam" id="PF02518">
    <property type="entry name" value="HATPase_c"/>
    <property type="match status" value="1"/>
</dbReference>
<feature type="region of interest" description="Disordered" evidence="7">
    <location>
        <begin position="748"/>
        <end position="778"/>
    </location>
</feature>
<dbReference type="PROSITE" id="PS50109">
    <property type="entry name" value="HIS_KIN"/>
    <property type="match status" value="1"/>
</dbReference>
<proteinExistence type="predicted"/>
<name>A0AA39YBV0_9PEZI</name>
<feature type="domain" description="Response regulatory" evidence="9">
    <location>
        <begin position="1172"/>
        <end position="1295"/>
    </location>
</feature>
<dbReference type="SUPFAM" id="SSF55781">
    <property type="entry name" value="GAF domain-like"/>
    <property type="match status" value="1"/>
</dbReference>
<feature type="domain" description="Histidine kinase" evidence="8">
    <location>
        <begin position="626"/>
        <end position="918"/>
    </location>
</feature>
<dbReference type="Gene3D" id="3.30.450.40">
    <property type="match status" value="1"/>
</dbReference>
<dbReference type="SUPFAM" id="SSF47384">
    <property type="entry name" value="Homodimeric domain of signal transducing histidine kinase"/>
    <property type="match status" value="1"/>
</dbReference>
<dbReference type="InterPro" id="IPR003661">
    <property type="entry name" value="HisK_dim/P_dom"/>
</dbReference>
<dbReference type="SUPFAM" id="SSF52172">
    <property type="entry name" value="CheY-like"/>
    <property type="match status" value="1"/>
</dbReference>
<keyword evidence="3 6" id="KW-0597">Phosphoprotein</keyword>
<accession>A0AA39YBV0</accession>
<sequence length="1312" mass="142059">MPTSPMTESSRKMADEKEILENIVLDQALRVESDTALLAFAQLATLRLNAKWASISLIDGTNQYILVEATQSSRLRQDPHHGGGGDEGFIFGRKTLARSLGLCGNALDILSELESRAVPHEPGSPPPSPLIINDVMDDERFKHQPFVASHPSVRFFAAMPISTKSGFRIGTISVMDDSPRGGLIDNEIKFLGDVGPTIIEHLEMTRVSEAQRRSEKMIKGLGVFMDGGTNLYDWWLELGSNPPQAQDTTASEVEKGEGLDGHEISSSQSHTTHPSSFLPDRSNPSTTGQEGFDRSLAFTDKPTVSTPLECAVVPVAAVPGGDKTLHHQSVDSVLEEQSPEAVRAEAPAESFTEARAGSPPPSRGQSSRTFSPEVEESFIPKRLKELFSRAGHIIQQSIEVDGTLFLDARVSSSRERSGSGTSTATEGYSGNSASDSAGDSTSSGRESAVGGIAGQRPKAEPPKEKPSVDTSGGGGDPTCGVLGLATSERSSLHGGHTSSLISLTESFLQTLLHMYPQGHVFSGSERGTRQKKEKRRPGKPSEQALMDILCKAFPNARSIAFVPLWDGSRGRFFAGSFMWSCRGTSRVLTRGGDLNYLAAFGNSIMAEVARLEVVGTDRAKSDFISSISHELRSPLHGILASAEILHDTTVDLFQHGMIDTIERCGRTLLDTIQHVLDFAKINNFTRARKHRGGREAAAGKAGERPEWRRSLSGVPSLSVNVDLSLLAEDVVDSVFAGHEFQGNSALFVTDESSGFPPEGLQRSSPRSPRTPGDDLPSVGSKASINVILDIDWRPNWMFRTESGAMRRVLMNLFGNALKYTDKGWVKVSLQSTDIEPSPGKPARSVVRISVSDTGRGISQEYLHSDLFTPFTQENSLNPGTGLGLSIVLQIVRSLGGQICITSEQGAGTDVVVTLTMDQAPPGDPDHRALRGQQAIQRTRDKAKGLRIGLAGLNVPSPIRTRNRGREQASEAPELLLRASVESAATAWFHMEVAAPSTWESSPPDILLVTELDSWQPIARARDSHSGRPGVQSAFANVPVIVLCSHQELCREYGQRMVNPGQYIRQEPVHFVSKPCGPHRLAEALAFCFGDAARPLPRQEGSPPGLPSEVENSPQSLFQRSPESYLPGMEQSSRDSYFASMAMPPDIVAEPSAPPSAPTTANNPSGIERPKPRLLLVEDNEINLRLLSTFAKRSNFDYDTATNGLEAVQAFEAAEKPYNIIILDITMPVMDGMEAAREIRKLERVARPQRARVMIIALTGLGSAMSRKEAFDNGFDMFLTKPARLKDLRKILEDWEPDALKGGGGGADTSAKD</sequence>
<dbReference type="Pfam" id="PF00512">
    <property type="entry name" value="HisKA"/>
    <property type="match status" value="1"/>
</dbReference>
<dbReference type="GO" id="GO:0009927">
    <property type="term" value="F:histidine phosphotransfer kinase activity"/>
    <property type="evidence" value="ECO:0007669"/>
    <property type="project" value="TreeGrafter"/>
</dbReference>
<feature type="compositionally biased region" description="Basic and acidic residues" evidence="7">
    <location>
        <begin position="457"/>
        <end position="467"/>
    </location>
</feature>
<evidence type="ECO:0000259" key="8">
    <source>
        <dbReference type="PROSITE" id="PS50109"/>
    </source>
</evidence>
<dbReference type="GO" id="GO:0005886">
    <property type="term" value="C:plasma membrane"/>
    <property type="evidence" value="ECO:0007669"/>
    <property type="project" value="TreeGrafter"/>
</dbReference>
<dbReference type="PANTHER" id="PTHR43047">
    <property type="entry name" value="TWO-COMPONENT HISTIDINE PROTEIN KINASE"/>
    <property type="match status" value="1"/>
</dbReference>
<feature type="compositionally biased region" description="Basic residues" evidence="7">
    <location>
        <begin position="529"/>
        <end position="538"/>
    </location>
</feature>
<feature type="modified residue" description="4-aspartylphosphate" evidence="6">
    <location>
        <position position="1223"/>
    </location>
</feature>
<keyword evidence="4" id="KW-0808">Transferase</keyword>
<feature type="region of interest" description="Disordered" evidence="7">
    <location>
        <begin position="1147"/>
        <end position="1168"/>
    </location>
</feature>
<evidence type="ECO:0000256" key="1">
    <source>
        <dbReference type="ARBA" id="ARBA00000085"/>
    </source>
</evidence>
<dbReference type="InterPro" id="IPR036890">
    <property type="entry name" value="HATPase_C_sf"/>
</dbReference>
<evidence type="ECO:0000313" key="11">
    <source>
        <dbReference type="Proteomes" id="UP001174936"/>
    </source>
</evidence>
<dbReference type="PROSITE" id="PS50110">
    <property type="entry name" value="RESPONSE_REGULATORY"/>
    <property type="match status" value="1"/>
</dbReference>